<protein>
    <submittedName>
        <fullName evidence="4">Conjugal transfer/type IV secretion protein DotA/TraY</fullName>
    </submittedName>
</protein>
<feature type="transmembrane region" description="Helical" evidence="2">
    <location>
        <begin position="617"/>
        <end position="640"/>
    </location>
</feature>
<feature type="compositionally biased region" description="Polar residues" evidence="1">
    <location>
        <begin position="402"/>
        <end position="411"/>
    </location>
</feature>
<feature type="compositionally biased region" description="Polar residues" evidence="1">
    <location>
        <begin position="741"/>
        <end position="759"/>
    </location>
</feature>
<feature type="signal peptide" evidence="3">
    <location>
        <begin position="1"/>
        <end position="21"/>
    </location>
</feature>
<keyword evidence="2" id="KW-0472">Membrane</keyword>
<evidence type="ECO:0000256" key="3">
    <source>
        <dbReference type="SAM" id="SignalP"/>
    </source>
</evidence>
<feature type="region of interest" description="Disordered" evidence="1">
    <location>
        <begin position="402"/>
        <end position="423"/>
    </location>
</feature>
<keyword evidence="2" id="KW-1133">Transmembrane helix</keyword>
<feature type="compositionally biased region" description="Low complexity" evidence="1">
    <location>
        <begin position="729"/>
        <end position="739"/>
    </location>
</feature>
<dbReference type="EMBL" id="JACHVZ010000028">
    <property type="protein sequence ID" value="MBB2932459.1"/>
    <property type="molecule type" value="Genomic_DNA"/>
</dbReference>
<feature type="transmembrane region" description="Helical" evidence="2">
    <location>
        <begin position="525"/>
        <end position="551"/>
    </location>
</feature>
<accession>A0ABR6G106</accession>
<evidence type="ECO:0000256" key="1">
    <source>
        <dbReference type="SAM" id="MobiDB-lite"/>
    </source>
</evidence>
<reference evidence="4 5" key="1">
    <citation type="submission" date="2020-08" db="EMBL/GenBank/DDBJ databases">
        <title>Genomic Encyclopedia of Type Strains, Phase IV (KMG-V): Genome sequencing to study the core and pangenomes of soil and plant-associated prokaryotes.</title>
        <authorList>
            <person name="Whitman W."/>
        </authorList>
    </citation>
    <scope>NUCLEOTIDE SEQUENCE [LARGE SCALE GENOMIC DNA]</scope>
    <source>
        <strain evidence="4 5">SRMrh-85</strain>
    </source>
</reference>
<feature type="transmembrane region" description="Helical" evidence="2">
    <location>
        <begin position="470"/>
        <end position="490"/>
    </location>
</feature>
<feature type="transmembrane region" description="Helical" evidence="2">
    <location>
        <begin position="572"/>
        <end position="597"/>
    </location>
</feature>
<organism evidence="4 5">
    <name type="scientific">Paraburkholderia silvatlantica</name>
    <dbReference type="NCBI Taxonomy" id="321895"/>
    <lineage>
        <taxon>Bacteria</taxon>
        <taxon>Pseudomonadati</taxon>
        <taxon>Pseudomonadota</taxon>
        <taxon>Betaproteobacteria</taxon>
        <taxon>Burkholderiales</taxon>
        <taxon>Burkholderiaceae</taxon>
        <taxon>Paraburkholderia</taxon>
    </lineage>
</organism>
<evidence type="ECO:0000313" key="4">
    <source>
        <dbReference type="EMBL" id="MBB2932459.1"/>
    </source>
</evidence>
<dbReference type="Proteomes" id="UP000533533">
    <property type="component" value="Unassembled WGS sequence"/>
</dbReference>
<proteinExistence type="predicted"/>
<dbReference type="InterPro" id="IPR027628">
    <property type="entry name" value="DotA_TraY"/>
</dbReference>
<feature type="transmembrane region" description="Helical" evidence="2">
    <location>
        <begin position="497"/>
        <end position="519"/>
    </location>
</feature>
<keyword evidence="5" id="KW-1185">Reference proteome</keyword>
<keyword evidence="2" id="KW-0812">Transmembrane</keyword>
<evidence type="ECO:0000313" key="5">
    <source>
        <dbReference type="Proteomes" id="UP000533533"/>
    </source>
</evidence>
<dbReference type="NCBIfam" id="TIGR04346">
    <property type="entry name" value="DotA_TraY"/>
    <property type="match status" value="1"/>
</dbReference>
<keyword evidence="3" id="KW-0732">Signal</keyword>
<sequence>MIIRRTTTLILMLLLSQAAFAANLFDPSSGDVSLKVLGAIFGGLLDAGGQDPLLAGIKTFNGGVLLIGGILAAYTIFSSVLGTAHDGEMLGKQFSSLWIPIRYSIGTALVLPVIGGGYCVMQAIVMWLVVQGIGLADGVWSSFMSNPTAAANTKATTTNREDILNTAKTAFNNSVCYRSFQIAVGNAPAVLNWLTTYKYSMRNTADGYEYGDSNAAIRTKGCGVVNYPQIASDSTVTNSTPSTNSGYLGNLGTMFAPMNISSINQAHKAQTDALVQAMDALAGQAIDARKNGPLTASQAQSFYKQIETATDNYVKNIKSAGDGLSNGDAFSAIKQSSTSQGWILAGAWFTRIVQMNNQIHNAINSTPSGDRSSPWVDSGLFTDAKLSIVVADEVLSQGPNASASDVFNTKEQTADDGKGKSGDTSGFIKKAEAAVMKGLTTVNLYELKNDARHPLIIAQDLGQRLETVCYLILAAMATVIGLAAVFLPTVVGPVIELMGWFLNVPIKILMGSAMGLEYVLPNMPFIIWIGCITGWVLLVIEAVIAAPLWAIMHLHPHGDGAINSRAANGYSLVLSLLLRPVLMVFGMMSSIVISSVIGEFINKTYFEVFAQNTGAFSGFSALTALAMGTILYFIIMFIFIRKVFGILHQLPDQLLQWIGGAGTSLGQFAGDFSSASDKGAAAASAAGGALAGAGAGLLGKAAKGLKDSGGFSAWAARNKLTSEPSQGIAEAQKSAAEEQSTQDTFSTVQASKSENTQQQQETIAQRTSSFPQSVQSFANKINQMKTDDNGKQSFNIKNASASLPIIEKAINDIGQDKVSIIAQDVLSKEHKSLRDDMKDFTTQVNQFKDKTK</sequence>
<gene>
    <name evidence="4" type="ORF">FHX59_006944</name>
</gene>
<feature type="transmembrane region" description="Helical" evidence="2">
    <location>
        <begin position="63"/>
        <end position="84"/>
    </location>
</feature>
<feature type="compositionally biased region" description="Basic and acidic residues" evidence="1">
    <location>
        <begin position="412"/>
        <end position="421"/>
    </location>
</feature>
<evidence type="ECO:0000256" key="2">
    <source>
        <dbReference type="SAM" id="Phobius"/>
    </source>
</evidence>
<comment type="caution">
    <text evidence="4">The sequence shown here is derived from an EMBL/GenBank/DDBJ whole genome shotgun (WGS) entry which is preliminary data.</text>
</comment>
<feature type="transmembrane region" description="Helical" evidence="2">
    <location>
        <begin position="105"/>
        <end position="129"/>
    </location>
</feature>
<feature type="chain" id="PRO_5045364591" evidence="3">
    <location>
        <begin position="22"/>
        <end position="852"/>
    </location>
</feature>
<dbReference type="RefSeq" id="WP_110388193.1">
    <property type="nucleotide sequence ID" value="NZ_JACHVZ010000028.1"/>
</dbReference>
<feature type="region of interest" description="Disordered" evidence="1">
    <location>
        <begin position="724"/>
        <end position="759"/>
    </location>
</feature>
<name>A0ABR6G106_9BURK</name>